<protein>
    <submittedName>
        <fullName evidence="1">Uncharacterized protein</fullName>
    </submittedName>
</protein>
<proteinExistence type="predicted"/>
<dbReference type="Proteomes" id="UP000289738">
    <property type="component" value="Chromosome A09"/>
</dbReference>
<sequence>MAVLLSKYVDPIKSRSDFENSITRFTAEGIGSVCGRLSIGTAEKILESEIIDTTDTGTHLLELFYTEE</sequence>
<comment type="caution">
    <text evidence="1">The sequence shown here is derived from an EMBL/GenBank/DDBJ whole genome shotgun (WGS) entry which is preliminary data.</text>
</comment>
<organism evidence="1 2">
    <name type="scientific">Arachis hypogaea</name>
    <name type="common">Peanut</name>
    <dbReference type="NCBI Taxonomy" id="3818"/>
    <lineage>
        <taxon>Eukaryota</taxon>
        <taxon>Viridiplantae</taxon>
        <taxon>Streptophyta</taxon>
        <taxon>Embryophyta</taxon>
        <taxon>Tracheophyta</taxon>
        <taxon>Spermatophyta</taxon>
        <taxon>Magnoliopsida</taxon>
        <taxon>eudicotyledons</taxon>
        <taxon>Gunneridae</taxon>
        <taxon>Pentapetalae</taxon>
        <taxon>rosids</taxon>
        <taxon>fabids</taxon>
        <taxon>Fabales</taxon>
        <taxon>Fabaceae</taxon>
        <taxon>Papilionoideae</taxon>
        <taxon>50 kb inversion clade</taxon>
        <taxon>dalbergioids sensu lato</taxon>
        <taxon>Dalbergieae</taxon>
        <taxon>Pterocarpus clade</taxon>
        <taxon>Arachis</taxon>
    </lineage>
</organism>
<evidence type="ECO:0000313" key="2">
    <source>
        <dbReference type="Proteomes" id="UP000289738"/>
    </source>
</evidence>
<reference evidence="1 2" key="1">
    <citation type="submission" date="2019-01" db="EMBL/GenBank/DDBJ databases">
        <title>Sequencing of cultivated peanut Arachis hypogaea provides insights into genome evolution and oil improvement.</title>
        <authorList>
            <person name="Chen X."/>
        </authorList>
    </citation>
    <scope>NUCLEOTIDE SEQUENCE [LARGE SCALE GENOMIC DNA]</scope>
    <source>
        <strain evidence="2">cv. Fuhuasheng</strain>
        <tissue evidence="1">Leaves</tissue>
    </source>
</reference>
<gene>
    <name evidence="1" type="ORF">Ahy_A09g043027</name>
</gene>
<accession>A0A445BHC4</accession>
<dbReference type="AlphaFoldDB" id="A0A445BHC4"/>
<name>A0A445BHC4_ARAHY</name>
<dbReference type="EMBL" id="SDMP01000009">
    <property type="protein sequence ID" value="RYR38077.1"/>
    <property type="molecule type" value="Genomic_DNA"/>
</dbReference>
<evidence type="ECO:0000313" key="1">
    <source>
        <dbReference type="EMBL" id="RYR38077.1"/>
    </source>
</evidence>
<keyword evidence="2" id="KW-1185">Reference proteome</keyword>